<dbReference type="STRING" id="652787.SAMN05216490_4472"/>
<reference evidence="1 2" key="1">
    <citation type="submission" date="2016-10" db="EMBL/GenBank/DDBJ databases">
        <authorList>
            <person name="de Groot N.N."/>
        </authorList>
    </citation>
    <scope>NUCLEOTIDE SEQUENCE [LARGE SCALE GENOMIC DNA]</scope>
    <source>
        <strain evidence="1 2">MP1X4</strain>
    </source>
</reference>
<dbReference type="EMBL" id="LT629740">
    <property type="protein sequence ID" value="SDT63427.1"/>
    <property type="molecule type" value="Genomic_DNA"/>
</dbReference>
<proteinExistence type="predicted"/>
<evidence type="ECO:0000313" key="2">
    <source>
        <dbReference type="Proteomes" id="UP000199679"/>
    </source>
</evidence>
<protein>
    <submittedName>
        <fullName evidence="1">Uncharacterized protein</fullName>
    </submittedName>
</protein>
<dbReference type="AlphaFoldDB" id="A0A1H2BZF1"/>
<gene>
    <name evidence="1" type="ORF">SAMN05216490_4472</name>
</gene>
<dbReference type="Proteomes" id="UP000199679">
    <property type="component" value="Chromosome I"/>
</dbReference>
<accession>A0A1H2BZF1</accession>
<organism evidence="1 2">
    <name type="scientific">Mucilaginibacter mallensis</name>
    <dbReference type="NCBI Taxonomy" id="652787"/>
    <lineage>
        <taxon>Bacteria</taxon>
        <taxon>Pseudomonadati</taxon>
        <taxon>Bacteroidota</taxon>
        <taxon>Sphingobacteriia</taxon>
        <taxon>Sphingobacteriales</taxon>
        <taxon>Sphingobacteriaceae</taxon>
        <taxon>Mucilaginibacter</taxon>
    </lineage>
</organism>
<evidence type="ECO:0000313" key="1">
    <source>
        <dbReference type="EMBL" id="SDT63427.1"/>
    </source>
</evidence>
<sequence>MNLIQRIFNVLGCVIPVMITLIAFAGSCYAQEQKPSQDTIHPSPGIDIFDVLRKLTKKPAKPIDTPRMDKSNLSFLPVLGYSPANGVVLGAAVSVTKYMGDPNTTKLTTALLNASVTTKNQVITSLRYDLYTSQNKWYISGDNRLLFFTQPTYGLNNQPLTHRFGIRQKRRLNIETSPLLAKFWCLLFFRVKSLSINCLQL</sequence>
<name>A0A1H2BZF1_MUCMA</name>
<keyword evidence="2" id="KW-1185">Reference proteome</keyword>
<dbReference type="PROSITE" id="PS51257">
    <property type="entry name" value="PROKAR_LIPOPROTEIN"/>
    <property type="match status" value="1"/>
</dbReference>